<comment type="caution">
    <text evidence="1">The sequence shown here is derived from an EMBL/GenBank/DDBJ whole genome shotgun (WGS) entry which is preliminary data.</text>
</comment>
<name>A0ABY2E302_9MICO</name>
<dbReference type="Proteomes" id="UP000504882">
    <property type="component" value="Unassembled WGS sequence"/>
</dbReference>
<dbReference type="RefSeq" id="WP_133108613.1">
    <property type="nucleotide sequence ID" value="NZ_SMNA01000007.1"/>
</dbReference>
<sequence>MMTYVAQWPVLDDDALLSALKVEALTDLVTMTAKLHLVLVGNPEWETSEVAGKTFLGVRVGVVRVSAS</sequence>
<proteinExistence type="predicted"/>
<dbReference type="EMBL" id="SMNA01000007">
    <property type="protein sequence ID" value="TDE91579.1"/>
    <property type="molecule type" value="Genomic_DNA"/>
</dbReference>
<accession>A0ABY2E302</accession>
<gene>
    <name evidence="1" type="ORF">EXU48_15650</name>
</gene>
<evidence type="ECO:0000313" key="1">
    <source>
        <dbReference type="EMBL" id="TDE91579.1"/>
    </source>
</evidence>
<reference evidence="1 2" key="1">
    <citation type="submission" date="2019-03" db="EMBL/GenBank/DDBJ databases">
        <title>Genomic features of bacteria from cold environments.</title>
        <authorList>
            <person name="Shen L."/>
        </authorList>
    </citation>
    <scope>NUCLEOTIDE SEQUENCE [LARGE SCALE GENOMIC DNA]</scope>
    <source>
        <strain evidence="2">T3246-1</strain>
    </source>
</reference>
<evidence type="ECO:0000313" key="2">
    <source>
        <dbReference type="Proteomes" id="UP000504882"/>
    </source>
</evidence>
<keyword evidence="2" id="KW-1185">Reference proteome</keyword>
<protein>
    <submittedName>
        <fullName evidence="1">Uncharacterized protein</fullName>
    </submittedName>
</protein>
<organism evidence="1 2">
    <name type="scientific">Occultella glacieicola</name>
    <dbReference type="NCBI Taxonomy" id="2518684"/>
    <lineage>
        <taxon>Bacteria</taxon>
        <taxon>Bacillati</taxon>
        <taxon>Actinomycetota</taxon>
        <taxon>Actinomycetes</taxon>
        <taxon>Micrococcales</taxon>
        <taxon>Ruaniaceae</taxon>
        <taxon>Occultella</taxon>
    </lineage>
</organism>